<evidence type="ECO:0000313" key="3">
    <source>
        <dbReference type="EMBL" id="GGD48619.1"/>
    </source>
</evidence>
<reference evidence="3 4" key="1">
    <citation type="journal article" date="2014" name="Int. J. Syst. Evol. Microbiol.">
        <title>Complete genome sequence of Corynebacterium casei LMG S-19264T (=DSM 44701T), isolated from a smear-ripened cheese.</title>
        <authorList>
            <consortium name="US DOE Joint Genome Institute (JGI-PGF)"/>
            <person name="Walter F."/>
            <person name="Albersmeier A."/>
            <person name="Kalinowski J."/>
            <person name="Ruckert C."/>
        </authorList>
    </citation>
    <scope>NUCLEOTIDE SEQUENCE [LARGE SCALE GENOMIC DNA]</scope>
    <source>
        <strain evidence="3 4">CGMCC 1.15358</strain>
    </source>
</reference>
<protein>
    <submittedName>
        <fullName evidence="3">Diacylglycerol kinase</fullName>
    </submittedName>
</protein>
<evidence type="ECO:0000313" key="4">
    <source>
        <dbReference type="Proteomes" id="UP000598997"/>
    </source>
</evidence>
<organism evidence="3 4">
    <name type="scientific">Croceicoccus pelagius</name>
    <dbReference type="NCBI Taxonomy" id="1703341"/>
    <lineage>
        <taxon>Bacteria</taxon>
        <taxon>Pseudomonadati</taxon>
        <taxon>Pseudomonadota</taxon>
        <taxon>Alphaproteobacteria</taxon>
        <taxon>Sphingomonadales</taxon>
        <taxon>Erythrobacteraceae</taxon>
        <taxon>Croceicoccus</taxon>
    </lineage>
</organism>
<accession>A0A916YLL9</accession>
<gene>
    <name evidence="3" type="ORF">GCM10010989_23660</name>
</gene>
<dbReference type="Proteomes" id="UP000598997">
    <property type="component" value="Unassembled WGS sequence"/>
</dbReference>
<feature type="region of interest" description="Disordered" evidence="1">
    <location>
        <begin position="17"/>
        <end position="42"/>
    </location>
</feature>
<dbReference type="SMART" id="SM00046">
    <property type="entry name" value="DAGKc"/>
    <property type="match status" value="1"/>
</dbReference>
<dbReference type="RefSeq" id="WP_066764211.1">
    <property type="nucleotide sequence ID" value="NZ_LYWY01000034.1"/>
</dbReference>
<feature type="domain" description="DAGKc" evidence="2">
    <location>
        <begin position="83"/>
        <end position="167"/>
    </location>
</feature>
<dbReference type="AlphaFoldDB" id="A0A916YLL9"/>
<keyword evidence="3" id="KW-0418">Kinase</keyword>
<dbReference type="InterPro" id="IPR001206">
    <property type="entry name" value="Diacylglycerol_kinase_cat_dom"/>
</dbReference>
<proteinExistence type="predicted"/>
<dbReference type="Pfam" id="PF00781">
    <property type="entry name" value="DAGK_cat"/>
    <property type="match status" value="1"/>
</dbReference>
<dbReference type="EMBL" id="BMIO01000007">
    <property type="protein sequence ID" value="GGD48619.1"/>
    <property type="molecule type" value="Genomic_DNA"/>
</dbReference>
<sequence length="348" mass="37736">MDGTIYDDCTTPLFAFDGVGGPARSEQAEPSRRGSSAREGSRVAVISNPRSYRNKRRPLTVPSGVLVESPRTRHELRRTLASFKHDGIELVIVAGGDGTVRDVLTCGTDVWGDSPPVIGVLPCGKTNALAIDLGVPDDWDISQMVAAWKARSFVERPPIEIERVNEGRPVLGYLFGAGVFVDATDLAQTTHRFGAVNNLAVALSIFGAVASTIMGGNNSAWRQGKAMAIRYGEDAQLSDGTAANSEGQRFIVLASTMERLPLGLKIFGERRPGMKTLVVDAPPRRFMRVFTRVLRGMTWKTMADEGVHRVDTGEMRIDLEGGFILDGERFPAGDYLLRKGAPVTFVTS</sequence>
<dbReference type="SUPFAM" id="SSF111331">
    <property type="entry name" value="NAD kinase/diacylglycerol kinase-like"/>
    <property type="match status" value="1"/>
</dbReference>
<name>A0A916YLL9_9SPHN</name>
<dbReference type="Gene3D" id="3.40.50.10330">
    <property type="entry name" value="Probable inorganic polyphosphate/atp-NAD kinase, domain 1"/>
    <property type="match status" value="1"/>
</dbReference>
<keyword evidence="4" id="KW-1185">Reference proteome</keyword>
<evidence type="ECO:0000256" key="1">
    <source>
        <dbReference type="SAM" id="MobiDB-lite"/>
    </source>
</evidence>
<dbReference type="InterPro" id="IPR017438">
    <property type="entry name" value="ATP-NAD_kinase_N"/>
</dbReference>
<comment type="caution">
    <text evidence="3">The sequence shown here is derived from an EMBL/GenBank/DDBJ whole genome shotgun (WGS) entry which is preliminary data.</text>
</comment>
<keyword evidence="3" id="KW-0808">Transferase</keyword>
<dbReference type="GO" id="GO:0016301">
    <property type="term" value="F:kinase activity"/>
    <property type="evidence" value="ECO:0007669"/>
    <property type="project" value="UniProtKB-KW"/>
</dbReference>
<evidence type="ECO:0000259" key="2">
    <source>
        <dbReference type="PROSITE" id="PS50146"/>
    </source>
</evidence>
<dbReference type="InterPro" id="IPR016064">
    <property type="entry name" value="NAD/diacylglycerol_kinase_sf"/>
</dbReference>
<dbReference type="PROSITE" id="PS50146">
    <property type="entry name" value="DAGK"/>
    <property type="match status" value="1"/>
</dbReference>